<dbReference type="EMBL" id="CP023036">
    <property type="protein sequence ID" value="AXY23403.1"/>
    <property type="molecule type" value="Genomic_DNA"/>
</dbReference>
<dbReference type="GeneID" id="98315123"/>
<organism evidence="1 2">
    <name type="scientific">Komagataeibacter saccharivorans</name>
    <dbReference type="NCBI Taxonomy" id="265959"/>
    <lineage>
        <taxon>Bacteria</taxon>
        <taxon>Pseudomonadati</taxon>
        <taxon>Pseudomonadota</taxon>
        <taxon>Alphaproteobacteria</taxon>
        <taxon>Acetobacterales</taxon>
        <taxon>Acetobacteraceae</taxon>
        <taxon>Komagataeibacter</taxon>
    </lineage>
</organism>
<reference evidence="1 2" key="1">
    <citation type="submission" date="2017-08" db="EMBL/GenBank/DDBJ databases">
        <title>Complete genome sequence of Gluconacetobacter saccharivorans CV1 isolated from Fermented Vinegar.</title>
        <authorList>
            <person name="Kim S.-Y."/>
        </authorList>
    </citation>
    <scope>NUCLEOTIDE SEQUENCE [LARGE SCALE GENOMIC DNA]</scope>
    <source>
        <strain evidence="1 2">CV1</strain>
    </source>
</reference>
<gene>
    <name evidence="1" type="ORF">CD178_02656</name>
</gene>
<sequence>MNGFAAGVMTGAGGMVVLIGLLVIVPIRVHACLMAARLRARGLE</sequence>
<dbReference type="AlphaFoldDB" id="A0A347WEW0"/>
<dbReference type="Proteomes" id="UP000264120">
    <property type="component" value="Chromosome"/>
</dbReference>
<name>A0A347WEW0_9PROT</name>
<accession>A0A347WEW0</accession>
<evidence type="ECO:0000313" key="1">
    <source>
        <dbReference type="EMBL" id="AXY23403.1"/>
    </source>
</evidence>
<keyword evidence="2" id="KW-1185">Reference proteome</keyword>
<dbReference type="RefSeq" id="WP_257997525.1">
    <property type="nucleotide sequence ID" value="NZ_CALCQY010000038.1"/>
</dbReference>
<evidence type="ECO:0000313" key="2">
    <source>
        <dbReference type="Proteomes" id="UP000264120"/>
    </source>
</evidence>
<proteinExistence type="predicted"/>
<dbReference type="KEGG" id="ksc:CD178_02656"/>
<protein>
    <submittedName>
        <fullName evidence="1">Uncharacterized protein</fullName>
    </submittedName>
</protein>